<evidence type="ECO:0000256" key="2">
    <source>
        <dbReference type="PROSITE-ProRule" id="PRU00459"/>
    </source>
</evidence>
<gene>
    <name evidence="4" type="ORF">GPUH_LOCUS11535</name>
</gene>
<dbReference type="GO" id="GO:0003682">
    <property type="term" value="F:chromatin binding"/>
    <property type="evidence" value="ECO:0007669"/>
    <property type="project" value="TreeGrafter"/>
</dbReference>
<dbReference type="Pfam" id="PF02820">
    <property type="entry name" value="MBT"/>
    <property type="match status" value="3"/>
</dbReference>
<dbReference type="WBParaSite" id="GPUH_0001154901-mRNA-1">
    <property type="protein sequence ID" value="GPUH_0001154901-mRNA-1"/>
    <property type="gene ID" value="GPUH_0001154901"/>
</dbReference>
<feature type="repeat" description="MBT" evidence="2">
    <location>
        <begin position="86"/>
        <end position="193"/>
    </location>
</feature>
<dbReference type="GO" id="GO:0005634">
    <property type="term" value="C:nucleus"/>
    <property type="evidence" value="ECO:0007669"/>
    <property type="project" value="InterPro"/>
</dbReference>
<proteinExistence type="predicted"/>
<keyword evidence="5" id="KW-1185">Reference proteome</keyword>
<dbReference type="SUPFAM" id="SSF63748">
    <property type="entry name" value="Tudor/PWWP/MBT"/>
    <property type="match status" value="3"/>
</dbReference>
<dbReference type="GO" id="GO:0045892">
    <property type="term" value="P:negative regulation of DNA-templated transcription"/>
    <property type="evidence" value="ECO:0007669"/>
    <property type="project" value="TreeGrafter"/>
</dbReference>
<feature type="region of interest" description="Disordered" evidence="3">
    <location>
        <begin position="298"/>
        <end position="318"/>
    </location>
</feature>
<evidence type="ECO:0000313" key="5">
    <source>
        <dbReference type="Proteomes" id="UP000271098"/>
    </source>
</evidence>
<name>A0A183DS44_9BILA</name>
<keyword evidence="1" id="KW-0677">Repeat</keyword>
<dbReference type="Proteomes" id="UP000271098">
    <property type="component" value="Unassembled WGS sequence"/>
</dbReference>
<dbReference type="PROSITE" id="PS51079">
    <property type="entry name" value="MBT"/>
    <property type="match status" value="2"/>
</dbReference>
<evidence type="ECO:0000313" key="4">
    <source>
        <dbReference type="EMBL" id="VDN18901.1"/>
    </source>
</evidence>
<sequence>MMFAGKEASVQAILENVVHIFGGSSREKLGARNLEQGEVANLFQVTEGFWMDQDSPLLFHVGWASKNRYGLFASEEYERHAKEVAKALEKGLPDVPYGEHDANASLFKTHVGPPITNCWPRWEEKMKLEVLDPLDNWRELRVATVYEIMEDGYLKIVFDGEEMEEDPVPLHYSSELLFPVGYAEKHGLRLKGPTGAQVFQWEAYLKQSQSVAAPESLFENFSEDVLSNFKIGAKLEAVDLCEPNLICTATVAAHHGRILEIEYDGWDSSFNQLFDYKSANIFPIGWCEMHGYKLEAPKVPTRQRKGKTKKSFDMGDKN</sequence>
<dbReference type="InterPro" id="IPR050548">
    <property type="entry name" value="PcG_chromatin_remod_factors"/>
</dbReference>
<feature type="repeat" description="MBT" evidence="2">
    <location>
        <begin position="199"/>
        <end position="297"/>
    </location>
</feature>
<dbReference type="InterPro" id="IPR004092">
    <property type="entry name" value="Mbt"/>
</dbReference>
<dbReference type="Gene3D" id="2.30.30.140">
    <property type="match status" value="3"/>
</dbReference>
<dbReference type="SMART" id="SM00561">
    <property type="entry name" value="MBT"/>
    <property type="match status" value="2"/>
</dbReference>
<dbReference type="PANTHER" id="PTHR12247:SF131">
    <property type="entry name" value="LD05287P"/>
    <property type="match status" value="1"/>
</dbReference>
<organism evidence="6">
    <name type="scientific">Gongylonema pulchrum</name>
    <dbReference type="NCBI Taxonomy" id="637853"/>
    <lineage>
        <taxon>Eukaryota</taxon>
        <taxon>Metazoa</taxon>
        <taxon>Ecdysozoa</taxon>
        <taxon>Nematoda</taxon>
        <taxon>Chromadorea</taxon>
        <taxon>Rhabditida</taxon>
        <taxon>Spirurina</taxon>
        <taxon>Spiruromorpha</taxon>
        <taxon>Spiruroidea</taxon>
        <taxon>Gongylonematidae</taxon>
        <taxon>Gongylonema</taxon>
    </lineage>
</organism>
<dbReference type="OrthoDB" id="8188861at2759"/>
<reference evidence="6" key="1">
    <citation type="submission" date="2016-06" db="UniProtKB">
        <authorList>
            <consortium name="WormBaseParasite"/>
        </authorList>
    </citation>
    <scope>IDENTIFICATION</scope>
</reference>
<reference evidence="4 5" key="2">
    <citation type="submission" date="2018-11" db="EMBL/GenBank/DDBJ databases">
        <authorList>
            <consortium name="Pathogen Informatics"/>
        </authorList>
    </citation>
    <scope>NUCLEOTIDE SEQUENCE [LARGE SCALE GENOMIC DNA]</scope>
</reference>
<evidence type="ECO:0000313" key="6">
    <source>
        <dbReference type="WBParaSite" id="GPUH_0001154901-mRNA-1"/>
    </source>
</evidence>
<dbReference type="PANTHER" id="PTHR12247">
    <property type="entry name" value="POLYCOMB GROUP PROTEIN"/>
    <property type="match status" value="1"/>
</dbReference>
<accession>A0A183DS44</accession>
<dbReference type="EMBL" id="UYRT01078618">
    <property type="protein sequence ID" value="VDN18901.1"/>
    <property type="molecule type" value="Genomic_DNA"/>
</dbReference>
<dbReference type="GO" id="GO:0042393">
    <property type="term" value="F:histone binding"/>
    <property type="evidence" value="ECO:0007669"/>
    <property type="project" value="TreeGrafter"/>
</dbReference>
<dbReference type="AlphaFoldDB" id="A0A183DS44"/>
<protein>
    <submittedName>
        <fullName evidence="6">MBTD1</fullName>
    </submittedName>
</protein>
<evidence type="ECO:0000256" key="1">
    <source>
        <dbReference type="ARBA" id="ARBA00022737"/>
    </source>
</evidence>
<evidence type="ECO:0000256" key="3">
    <source>
        <dbReference type="SAM" id="MobiDB-lite"/>
    </source>
</evidence>